<evidence type="ECO:0000256" key="1">
    <source>
        <dbReference type="SAM" id="Phobius"/>
    </source>
</evidence>
<sequence>MNNNIIIKTRRAGVAAHNTLLLLLLPILIPLLLLLQLLLLLLLHTRSSSCCTPAWYRARVRWWIRRTNHGEIQIPYFTNNPFCVNYAFVWSTRLLLYHECVQIHHHARFRLGTLMRSVKIRRRKVMVSVSRKVRTFQCHIAANRYQKGAVDLIYYIHILLLIMYNSSHGNVIYIL</sequence>
<evidence type="ECO:0000313" key="2">
    <source>
        <dbReference type="EMBL" id="MBY83315.1"/>
    </source>
</evidence>
<keyword evidence="1" id="KW-1133">Transmembrane helix</keyword>
<protein>
    <submittedName>
        <fullName evidence="2">Uncharacterized protein</fullName>
    </submittedName>
</protein>
<organism evidence="2">
    <name type="scientific">Sipha flava</name>
    <name type="common">yellow sugarcane aphid</name>
    <dbReference type="NCBI Taxonomy" id="143950"/>
    <lineage>
        <taxon>Eukaryota</taxon>
        <taxon>Metazoa</taxon>
        <taxon>Ecdysozoa</taxon>
        <taxon>Arthropoda</taxon>
        <taxon>Hexapoda</taxon>
        <taxon>Insecta</taxon>
        <taxon>Pterygota</taxon>
        <taxon>Neoptera</taxon>
        <taxon>Paraneoptera</taxon>
        <taxon>Hemiptera</taxon>
        <taxon>Sternorrhyncha</taxon>
        <taxon>Aphidomorpha</taxon>
        <taxon>Aphidoidea</taxon>
        <taxon>Aphididae</taxon>
        <taxon>Sipha</taxon>
    </lineage>
</organism>
<dbReference type="EMBL" id="GGMS01014112">
    <property type="protein sequence ID" value="MBY83315.1"/>
    <property type="molecule type" value="Transcribed_RNA"/>
</dbReference>
<dbReference type="AlphaFoldDB" id="A0A2S2R016"/>
<accession>A0A2S2R016</accession>
<keyword evidence="1" id="KW-0472">Membrane</keyword>
<feature type="transmembrane region" description="Helical" evidence="1">
    <location>
        <begin position="20"/>
        <end position="43"/>
    </location>
</feature>
<proteinExistence type="predicted"/>
<gene>
    <name evidence="2" type="ORF">g.95182</name>
</gene>
<keyword evidence="1" id="KW-0812">Transmembrane</keyword>
<reference evidence="2" key="1">
    <citation type="submission" date="2018-04" db="EMBL/GenBank/DDBJ databases">
        <title>Transcriptome assembly of Sipha flava.</title>
        <authorList>
            <person name="Scully E.D."/>
            <person name="Geib S.M."/>
            <person name="Palmer N.A."/>
            <person name="Koch K."/>
            <person name="Bradshaw J."/>
            <person name="Heng-Moss T."/>
            <person name="Sarath G."/>
        </authorList>
    </citation>
    <scope>NUCLEOTIDE SEQUENCE</scope>
</reference>
<name>A0A2S2R016_9HEMI</name>